<evidence type="ECO:0000256" key="2">
    <source>
        <dbReference type="ARBA" id="ARBA00008098"/>
    </source>
</evidence>
<dbReference type="InterPro" id="IPR052295">
    <property type="entry name" value="Odorant-binding_protein"/>
</dbReference>
<dbReference type="AlphaFoldDB" id="A0A343WGY0"/>
<organism evidence="5">
    <name type="scientific">Matsumurasca onukii</name>
    <name type="common">Tea green leafhopper</name>
    <name type="synonym">Empoasca onukii</name>
    <dbReference type="NCBI Taxonomy" id="2912585"/>
    <lineage>
        <taxon>Eukaryota</taxon>
        <taxon>Metazoa</taxon>
        <taxon>Ecdysozoa</taxon>
        <taxon>Arthropoda</taxon>
        <taxon>Hexapoda</taxon>
        <taxon>Insecta</taxon>
        <taxon>Pterygota</taxon>
        <taxon>Neoptera</taxon>
        <taxon>Paraneoptera</taxon>
        <taxon>Hemiptera</taxon>
        <taxon>Auchenorrhyncha</taxon>
        <taxon>Membracoidea</taxon>
        <taxon>Cicadellidae</taxon>
        <taxon>Typhlocybinae</taxon>
        <taxon>Empoascini</taxon>
        <taxon>Matsumurasca</taxon>
    </lineage>
</organism>
<feature type="signal peptide" evidence="4">
    <location>
        <begin position="1"/>
        <end position="17"/>
    </location>
</feature>
<gene>
    <name evidence="5" type="primary">OBP14</name>
</gene>
<feature type="chain" id="PRO_5016923127" evidence="4">
    <location>
        <begin position="18"/>
        <end position="202"/>
    </location>
</feature>
<dbReference type="EMBL" id="MF417517">
    <property type="protein sequence ID" value="AWC68004.1"/>
    <property type="molecule type" value="mRNA"/>
</dbReference>
<evidence type="ECO:0000256" key="1">
    <source>
        <dbReference type="ARBA" id="ARBA00004613"/>
    </source>
</evidence>
<dbReference type="Gene3D" id="1.10.238.270">
    <property type="match status" value="1"/>
</dbReference>
<accession>A0A343WGY0</accession>
<protein>
    <submittedName>
        <fullName evidence="5">Odorant-binding protein 14</fullName>
    </submittedName>
</protein>
<sequence length="202" mass="21405">MQCVVVFVVCLVGLVAAQDTCVPPTGPHVHHGDCCNLSALAVFAPMFMSKTCWQKYPMPPRPTVIPTTPDPAFVRQEICYGECVFSENALLGSDMKLNVAAVRAKFVSTDATLGPVLSAAITKCLATPASTDPAIECKSGAGEFLKCVKRDLFANCPTSLWTSSTECEALKTKTANCPTLPVKLWHSGRGRGGGGGRRNLTG</sequence>
<proteinExistence type="evidence at transcript level"/>
<keyword evidence="3" id="KW-0964">Secreted</keyword>
<evidence type="ECO:0000256" key="4">
    <source>
        <dbReference type="SAM" id="SignalP"/>
    </source>
</evidence>
<evidence type="ECO:0000313" key="5">
    <source>
        <dbReference type="EMBL" id="AWC68004.1"/>
    </source>
</evidence>
<dbReference type="PANTHER" id="PTHR21066">
    <property type="entry name" value="ODORANT-BINDING PROTEIN 59A-RELATED"/>
    <property type="match status" value="1"/>
</dbReference>
<evidence type="ECO:0000256" key="3">
    <source>
        <dbReference type="ARBA" id="ARBA00022525"/>
    </source>
</evidence>
<keyword evidence="4" id="KW-0732">Signal</keyword>
<dbReference type="PANTHER" id="PTHR21066:SF3">
    <property type="entry name" value="IP02236P"/>
    <property type="match status" value="1"/>
</dbReference>
<name>A0A343WGY0_MATON</name>
<dbReference type="GO" id="GO:0005576">
    <property type="term" value="C:extracellular region"/>
    <property type="evidence" value="ECO:0007669"/>
    <property type="project" value="UniProtKB-SubCell"/>
</dbReference>
<comment type="subcellular location">
    <subcellularLocation>
        <location evidence="1">Secreted</location>
    </subcellularLocation>
</comment>
<reference evidence="5" key="1">
    <citation type="submission" date="2017-07" db="EMBL/GenBank/DDBJ databases">
        <authorList>
            <person name="Sun Z.S."/>
            <person name="Albrecht U."/>
            <person name="Echele G."/>
            <person name="Lee C.C."/>
        </authorList>
    </citation>
    <scope>NUCLEOTIDE SEQUENCE</scope>
</reference>
<comment type="similarity">
    <text evidence="2">Belongs to the PBP/GOBP family.</text>
</comment>